<dbReference type="AlphaFoldDB" id="A0A699JTP7"/>
<keyword evidence="4" id="KW-0346">Stress response</keyword>
<protein>
    <submittedName>
        <fullName evidence="4">Heat shock protein 90-5, chloroplastic</fullName>
    </submittedName>
</protein>
<sequence length="78" mass="8181">AACKNAPDSTKARTAVDLLYETSLISGGFTPDSPAELGGEIYKMMAVALGGRWGRVEESETAEPTEDATSEATETEVV</sequence>
<dbReference type="InterPro" id="IPR037196">
    <property type="entry name" value="HSP90_C"/>
</dbReference>
<dbReference type="Gene3D" id="1.20.120.790">
    <property type="entry name" value="Heat shock protein 90, C-terminal domain"/>
    <property type="match status" value="1"/>
</dbReference>
<dbReference type="InterPro" id="IPR001404">
    <property type="entry name" value="Hsp90_fam"/>
</dbReference>
<evidence type="ECO:0000256" key="1">
    <source>
        <dbReference type="ARBA" id="ARBA00008239"/>
    </source>
</evidence>
<evidence type="ECO:0000256" key="2">
    <source>
        <dbReference type="ARBA" id="ARBA00023186"/>
    </source>
</evidence>
<reference evidence="4" key="1">
    <citation type="journal article" date="2019" name="Sci. Rep.">
        <title>Draft genome of Tanacetum cinerariifolium, the natural source of mosquito coil.</title>
        <authorList>
            <person name="Yamashiro T."/>
            <person name="Shiraishi A."/>
            <person name="Satake H."/>
            <person name="Nakayama K."/>
        </authorList>
    </citation>
    <scope>NUCLEOTIDE SEQUENCE</scope>
</reference>
<evidence type="ECO:0000256" key="3">
    <source>
        <dbReference type="SAM" id="MobiDB-lite"/>
    </source>
</evidence>
<organism evidence="4">
    <name type="scientific">Tanacetum cinerariifolium</name>
    <name type="common">Dalmatian daisy</name>
    <name type="synonym">Chrysanthemum cinerariifolium</name>
    <dbReference type="NCBI Taxonomy" id="118510"/>
    <lineage>
        <taxon>Eukaryota</taxon>
        <taxon>Viridiplantae</taxon>
        <taxon>Streptophyta</taxon>
        <taxon>Embryophyta</taxon>
        <taxon>Tracheophyta</taxon>
        <taxon>Spermatophyta</taxon>
        <taxon>Magnoliopsida</taxon>
        <taxon>eudicotyledons</taxon>
        <taxon>Gunneridae</taxon>
        <taxon>Pentapetalae</taxon>
        <taxon>asterids</taxon>
        <taxon>campanulids</taxon>
        <taxon>Asterales</taxon>
        <taxon>Asteraceae</taxon>
        <taxon>Asteroideae</taxon>
        <taxon>Anthemideae</taxon>
        <taxon>Anthemidinae</taxon>
        <taxon>Tanacetum</taxon>
    </lineage>
</organism>
<comment type="caution">
    <text evidence="4">The sequence shown here is derived from an EMBL/GenBank/DDBJ whole genome shotgun (WGS) entry which is preliminary data.</text>
</comment>
<dbReference type="GO" id="GO:0140662">
    <property type="term" value="F:ATP-dependent protein folding chaperone"/>
    <property type="evidence" value="ECO:0007669"/>
    <property type="project" value="InterPro"/>
</dbReference>
<dbReference type="GO" id="GO:0051082">
    <property type="term" value="F:unfolded protein binding"/>
    <property type="evidence" value="ECO:0007669"/>
    <property type="project" value="InterPro"/>
</dbReference>
<dbReference type="GO" id="GO:0005524">
    <property type="term" value="F:ATP binding"/>
    <property type="evidence" value="ECO:0007669"/>
    <property type="project" value="InterPro"/>
</dbReference>
<gene>
    <name evidence="4" type="ORF">Tci_629290</name>
</gene>
<proteinExistence type="inferred from homology"/>
<feature type="region of interest" description="Disordered" evidence="3">
    <location>
        <begin position="55"/>
        <end position="78"/>
    </location>
</feature>
<keyword evidence="2" id="KW-0143">Chaperone</keyword>
<accession>A0A699JTP7</accession>
<feature type="compositionally biased region" description="Acidic residues" evidence="3">
    <location>
        <begin position="59"/>
        <end position="78"/>
    </location>
</feature>
<dbReference type="EMBL" id="BKCJ010447967">
    <property type="protein sequence ID" value="GFA57318.1"/>
    <property type="molecule type" value="Genomic_DNA"/>
</dbReference>
<comment type="similarity">
    <text evidence="1">Belongs to the heat shock protein 90 family.</text>
</comment>
<dbReference type="GO" id="GO:0016887">
    <property type="term" value="F:ATP hydrolysis activity"/>
    <property type="evidence" value="ECO:0007669"/>
    <property type="project" value="InterPro"/>
</dbReference>
<name>A0A699JTP7_TANCI</name>
<feature type="non-terminal residue" evidence="4">
    <location>
        <position position="1"/>
    </location>
</feature>
<dbReference type="Pfam" id="PF00183">
    <property type="entry name" value="HSP90"/>
    <property type="match status" value="1"/>
</dbReference>
<evidence type="ECO:0000313" key="4">
    <source>
        <dbReference type="EMBL" id="GFA57318.1"/>
    </source>
</evidence>